<dbReference type="EMBL" id="HBUF01538794">
    <property type="protein sequence ID" value="CAG6754239.1"/>
    <property type="molecule type" value="Transcribed_RNA"/>
</dbReference>
<keyword evidence="6" id="KW-0812">Transmembrane</keyword>
<keyword evidence="6" id="KW-0472">Membrane</keyword>
<keyword evidence="3" id="KW-0862">Zinc</keyword>
<dbReference type="GO" id="GO:0036503">
    <property type="term" value="P:ERAD pathway"/>
    <property type="evidence" value="ECO:0007669"/>
    <property type="project" value="TreeGrafter"/>
</dbReference>
<evidence type="ECO:0000313" key="8">
    <source>
        <dbReference type="EMBL" id="CAG6728903.1"/>
    </source>
</evidence>
<feature type="transmembrane region" description="Helical" evidence="6">
    <location>
        <begin position="359"/>
        <end position="380"/>
    </location>
</feature>
<dbReference type="EMBL" id="HBUF01377364">
    <property type="protein sequence ID" value="CAG6728903.1"/>
    <property type="molecule type" value="Transcribed_RNA"/>
</dbReference>
<dbReference type="PROSITE" id="PS50089">
    <property type="entry name" value="ZF_RING_2"/>
    <property type="match status" value="1"/>
</dbReference>
<dbReference type="SUPFAM" id="SSF57850">
    <property type="entry name" value="RING/U-box"/>
    <property type="match status" value="1"/>
</dbReference>
<evidence type="ECO:0000256" key="5">
    <source>
        <dbReference type="SAM" id="MobiDB-lite"/>
    </source>
</evidence>
<dbReference type="SMART" id="SM00184">
    <property type="entry name" value="RING"/>
    <property type="match status" value="1"/>
</dbReference>
<evidence type="ECO:0000256" key="1">
    <source>
        <dbReference type="ARBA" id="ARBA00022723"/>
    </source>
</evidence>
<feature type="transmembrane region" description="Helical" evidence="6">
    <location>
        <begin position="386"/>
        <end position="408"/>
    </location>
</feature>
<name>A0A8D8YHH4_9HEMI</name>
<dbReference type="InterPro" id="IPR042494">
    <property type="entry name" value="RNF103"/>
</dbReference>
<feature type="domain" description="RING-type" evidence="7">
    <location>
        <begin position="786"/>
        <end position="829"/>
    </location>
</feature>
<feature type="transmembrane region" description="Helical" evidence="6">
    <location>
        <begin position="6"/>
        <end position="27"/>
    </location>
</feature>
<evidence type="ECO:0000256" key="4">
    <source>
        <dbReference type="PROSITE-ProRule" id="PRU00175"/>
    </source>
</evidence>
<protein>
    <submittedName>
        <fullName evidence="8">E3 ubiquitin-protein ligase RNF103</fullName>
    </submittedName>
</protein>
<feature type="transmembrane region" description="Helical" evidence="6">
    <location>
        <begin position="415"/>
        <end position="436"/>
    </location>
</feature>
<organism evidence="8">
    <name type="scientific">Cacopsylla melanoneura</name>
    <dbReference type="NCBI Taxonomy" id="428564"/>
    <lineage>
        <taxon>Eukaryota</taxon>
        <taxon>Metazoa</taxon>
        <taxon>Ecdysozoa</taxon>
        <taxon>Arthropoda</taxon>
        <taxon>Hexapoda</taxon>
        <taxon>Insecta</taxon>
        <taxon>Pterygota</taxon>
        <taxon>Neoptera</taxon>
        <taxon>Paraneoptera</taxon>
        <taxon>Hemiptera</taxon>
        <taxon>Sternorrhyncha</taxon>
        <taxon>Psylloidea</taxon>
        <taxon>Psyllidae</taxon>
        <taxon>Psyllinae</taxon>
        <taxon>Cacopsylla</taxon>
    </lineage>
</organism>
<keyword evidence="2 4" id="KW-0863">Zinc-finger</keyword>
<accession>A0A8D8YHH4</accession>
<keyword evidence="6" id="KW-1133">Transmembrane helix</keyword>
<proteinExistence type="predicted"/>
<reference evidence="8" key="1">
    <citation type="submission" date="2021-05" db="EMBL/GenBank/DDBJ databases">
        <authorList>
            <person name="Alioto T."/>
            <person name="Alioto T."/>
            <person name="Gomez Garrido J."/>
        </authorList>
    </citation>
    <scope>NUCLEOTIDE SEQUENCE</scope>
</reference>
<feature type="region of interest" description="Disordered" evidence="5">
    <location>
        <begin position="745"/>
        <end position="765"/>
    </location>
</feature>
<dbReference type="GO" id="GO:0016567">
    <property type="term" value="P:protein ubiquitination"/>
    <property type="evidence" value="ECO:0007669"/>
    <property type="project" value="InterPro"/>
</dbReference>
<evidence type="ECO:0000256" key="6">
    <source>
        <dbReference type="SAM" id="Phobius"/>
    </source>
</evidence>
<feature type="region of interest" description="Disordered" evidence="5">
    <location>
        <begin position="645"/>
        <end position="668"/>
    </location>
</feature>
<dbReference type="GO" id="GO:0008270">
    <property type="term" value="F:zinc ion binding"/>
    <property type="evidence" value="ECO:0007669"/>
    <property type="project" value="UniProtKB-KW"/>
</dbReference>
<dbReference type="GO" id="GO:0004842">
    <property type="term" value="F:ubiquitin-protein transferase activity"/>
    <property type="evidence" value="ECO:0007669"/>
    <property type="project" value="InterPro"/>
</dbReference>
<dbReference type="EMBL" id="HBUF01193437">
    <property type="protein sequence ID" value="CAG6659193.1"/>
    <property type="molecule type" value="Transcribed_RNA"/>
</dbReference>
<dbReference type="AlphaFoldDB" id="A0A8D8YHH4"/>
<dbReference type="SMART" id="SM00744">
    <property type="entry name" value="RINGv"/>
    <property type="match status" value="1"/>
</dbReference>
<dbReference type="GO" id="GO:0005783">
    <property type="term" value="C:endoplasmic reticulum"/>
    <property type="evidence" value="ECO:0007669"/>
    <property type="project" value="TreeGrafter"/>
</dbReference>
<dbReference type="InterPro" id="IPR013083">
    <property type="entry name" value="Znf_RING/FYVE/PHD"/>
</dbReference>
<dbReference type="Pfam" id="PF13639">
    <property type="entry name" value="zf-RING_2"/>
    <property type="match status" value="1"/>
</dbReference>
<sequence>MEVKSYWMKIVLLVTYFILVFIVSRILELVLWYHHGYLPNVLVDPIVLNVRQLKLLLDSRGISYTGVLEKQQLVEILNDSGHVVKSEVHELSMFSNSTERLNSHPPPSSVFTGGSHFNEKVEDTKDSVWLVQVIPASHKHQEPLLDDYSWRYLQHHLAPFAVQMGVFDCGLDKELCLRRNWLEPILLLALPRGNRPKDHVVIRTSNTPKVHMIIKWVKEQLSSRVEKISSLSELEEDWLTHNQSDDGVKVVLFSHFINTPLFFAALSIKFTGRIKFGIFSVKKDEDESPNESVDAESLPSSSSNIRKYLMDQHRILSLPTYLVISPHGKHMYGSLPGEHFNLLRMNLLLKAIVPEMNDVFIVALVLTNMLTVIQICQIQGSSSWLYLIHASFLVITSNLFLFISSLILYNISIPLPVSFLLSLLHSINFSLPGALLRSDLFYLYRHPALFIASFVLYGFLTAKLFRFSGAPWYEWELLPWGNSFIVNSLFRPSETPSRHFSSDTIFDLRFEQLVISRSPRVFNVPNLWLQPPPPVDYISDLPVFEYKGWRPCPHKEMGLLERVMDGDNPRLLHRTEGPRGTAEARPGNMSYDSLSDSDSGTDRLPTSRMSSFRLDSLSHTSLLGDRLVGVNMFNNVLSRVLNEVDSRQSDNMSQSTHGRLPSDTISPLRESRLDGMSSQMRNRHSGMSLRNIPLCGDPSLRRTVSNGLCETSPHSVNSYRNRLGAENTVSNDSSSISNTNISTVHSVSSVPNNPTVPNNTNSPSDPTLVSDSCDYLECRLYRVQDCAICLESYASRGTILMALPCAHHFHKACVLSWLRRGHAQCPVCRWPAYKQKYDFSY</sequence>
<feature type="compositionally biased region" description="Basic and acidic residues" evidence="5">
    <location>
        <begin position="568"/>
        <end position="577"/>
    </location>
</feature>
<dbReference type="PANTHER" id="PTHR15302">
    <property type="entry name" value="E3 UBIQUITIN-PROTEIN LIGASE RNF103"/>
    <property type="match status" value="1"/>
</dbReference>
<dbReference type="CDD" id="cd16473">
    <property type="entry name" value="RING-H2_RNF103"/>
    <property type="match status" value="1"/>
</dbReference>
<feature type="region of interest" description="Disordered" evidence="5">
    <location>
        <begin position="568"/>
        <end position="607"/>
    </location>
</feature>
<keyword evidence="1" id="KW-0479">Metal-binding</keyword>
<feature type="transmembrane region" description="Helical" evidence="6">
    <location>
        <begin position="442"/>
        <end position="460"/>
    </location>
</feature>
<dbReference type="PANTHER" id="PTHR15302:SF0">
    <property type="entry name" value="E3 UBIQUITIN-PROTEIN LIGASE RNF103"/>
    <property type="match status" value="1"/>
</dbReference>
<dbReference type="EMBL" id="HBUF01029525">
    <property type="protein sequence ID" value="CAG6614168.1"/>
    <property type="molecule type" value="Transcribed_RNA"/>
</dbReference>
<evidence type="ECO:0000256" key="2">
    <source>
        <dbReference type="ARBA" id="ARBA00022771"/>
    </source>
</evidence>
<evidence type="ECO:0000256" key="3">
    <source>
        <dbReference type="ARBA" id="ARBA00022833"/>
    </source>
</evidence>
<evidence type="ECO:0000259" key="7">
    <source>
        <dbReference type="PROSITE" id="PS50089"/>
    </source>
</evidence>
<dbReference type="Gene3D" id="3.40.30.10">
    <property type="entry name" value="Glutaredoxin"/>
    <property type="match status" value="1"/>
</dbReference>
<dbReference type="EMBL" id="HBUF01538795">
    <property type="protein sequence ID" value="CAG6754240.1"/>
    <property type="molecule type" value="Transcribed_RNA"/>
</dbReference>
<dbReference type="InterPro" id="IPR001841">
    <property type="entry name" value="Znf_RING"/>
</dbReference>
<dbReference type="Gene3D" id="3.30.40.10">
    <property type="entry name" value="Zinc/RING finger domain, C3HC4 (zinc finger)"/>
    <property type="match status" value="1"/>
</dbReference>
<dbReference type="InterPro" id="IPR011016">
    <property type="entry name" value="Znf_RING-CH"/>
</dbReference>
<dbReference type="EMBL" id="HBUF01538796">
    <property type="protein sequence ID" value="CAG6754241.1"/>
    <property type="molecule type" value="Transcribed_RNA"/>
</dbReference>